<keyword evidence="1" id="KW-0863">Zinc-finger</keyword>
<evidence type="ECO:0000259" key="2">
    <source>
        <dbReference type="PROSITE" id="PS50119"/>
    </source>
</evidence>
<evidence type="ECO:0000256" key="1">
    <source>
        <dbReference type="PROSITE-ProRule" id="PRU00024"/>
    </source>
</evidence>
<feature type="domain" description="B box-type" evidence="2">
    <location>
        <begin position="148"/>
        <end position="195"/>
    </location>
</feature>
<dbReference type="SUPFAM" id="SSF101898">
    <property type="entry name" value="NHL repeat"/>
    <property type="match status" value="1"/>
</dbReference>
<dbReference type="Gene3D" id="3.30.160.60">
    <property type="entry name" value="Classic Zinc Finger"/>
    <property type="match status" value="1"/>
</dbReference>
<dbReference type="AlphaFoldDB" id="A0A8S3S5I8"/>
<dbReference type="InterPro" id="IPR000315">
    <property type="entry name" value="Znf_B-box"/>
</dbReference>
<dbReference type="GO" id="GO:0008270">
    <property type="term" value="F:zinc ion binding"/>
    <property type="evidence" value="ECO:0007669"/>
    <property type="project" value="UniProtKB-KW"/>
</dbReference>
<dbReference type="PROSITE" id="PS50119">
    <property type="entry name" value="ZF_BBOX"/>
    <property type="match status" value="1"/>
</dbReference>
<dbReference type="SUPFAM" id="SSF57845">
    <property type="entry name" value="B-box zinc-binding domain"/>
    <property type="match status" value="1"/>
</dbReference>
<gene>
    <name evidence="3" type="ORF">MEDL_26210</name>
</gene>
<dbReference type="EMBL" id="CAJPWZ010001292">
    <property type="protein sequence ID" value="CAG2212219.1"/>
    <property type="molecule type" value="Genomic_DNA"/>
</dbReference>
<keyword evidence="1" id="KW-0862">Zinc</keyword>
<dbReference type="CDD" id="cd19757">
    <property type="entry name" value="Bbox1"/>
    <property type="match status" value="1"/>
</dbReference>
<comment type="caution">
    <text evidence="3">The sequence shown here is derived from an EMBL/GenBank/DDBJ whole genome shotgun (WGS) entry which is preliminary data.</text>
</comment>
<evidence type="ECO:0000313" key="3">
    <source>
        <dbReference type="EMBL" id="CAG2212219.1"/>
    </source>
</evidence>
<proteinExistence type="predicted"/>
<dbReference type="OrthoDB" id="6128662at2759"/>
<protein>
    <recommendedName>
        <fullName evidence="2">B box-type domain-containing protein</fullName>
    </recommendedName>
</protein>
<name>A0A8S3S5I8_MYTED</name>
<sequence length="381" mass="43772">MILDLFNILDQILFKITDLEVQISTKRKADAIESELTEEPTKCYVRWTLSTPSSWSVEDIKRKLRSVTELTNFTIEFVYSGSLIIDTSVSLDLITVPDRFSIAFLEFLQSFVQSCEIDTTVSYSVDVTILASFEPYMGTEITEDFTFGPCRTCSNRNLTTEAEKWCKDCEELYCNTCSIYHSATTHLANHTILSLNKNMKHFPPNISQTITCNIHREDFNSICKTDQQILCTQCIHQVKEYCSERKAFMFMHNIVKSIMKAEKTFTTSLSDMKIVCLHCESDEQVYIQEVASCFNLNGGLLWQTNMSIGRQNIQIAVDNWGNCYIPSYKDDNIIVISNDGKQRKLFRHLDPTAVYFDKKKDRLIVITDTGLCKVFDVTLNN</sequence>
<keyword evidence="1" id="KW-0479">Metal-binding</keyword>
<organism evidence="3 4">
    <name type="scientific">Mytilus edulis</name>
    <name type="common">Blue mussel</name>
    <dbReference type="NCBI Taxonomy" id="6550"/>
    <lineage>
        <taxon>Eukaryota</taxon>
        <taxon>Metazoa</taxon>
        <taxon>Spiralia</taxon>
        <taxon>Lophotrochozoa</taxon>
        <taxon>Mollusca</taxon>
        <taxon>Bivalvia</taxon>
        <taxon>Autobranchia</taxon>
        <taxon>Pteriomorphia</taxon>
        <taxon>Mytilida</taxon>
        <taxon>Mytiloidea</taxon>
        <taxon>Mytilidae</taxon>
        <taxon>Mytilinae</taxon>
        <taxon>Mytilus</taxon>
    </lineage>
</organism>
<accession>A0A8S3S5I8</accession>
<dbReference type="Proteomes" id="UP000683360">
    <property type="component" value="Unassembled WGS sequence"/>
</dbReference>
<reference evidence="3" key="1">
    <citation type="submission" date="2021-03" db="EMBL/GenBank/DDBJ databases">
        <authorList>
            <person name="Bekaert M."/>
        </authorList>
    </citation>
    <scope>NUCLEOTIDE SEQUENCE</scope>
</reference>
<evidence type="ECO:0000313" key="4">
    <source>
        <dbReference type="Proteomes" id="UP000683360"/>
    </source>
</evidence>
<keyword evidence="4" id="KW-1185">Reference proteome</keyword>